<reference evidence="2" key="1">
    <citation type="journal article" date="2020" name="Stud. Mycol.">
        <title>101 Dothideomycetes genomes: a test case for predicting lifestyles and emergence of pathogens.</title>
        <authorList>
            <person name="Haridas S."/>
            <person name="Albert R."/>
            <person name="Binder M."/>
            <person name="Bloem J."/>
            <person name="Labutti K."/>
            <person name="Salamov A."/>
            <person name="Andreopoulos B."/>
            <person name="Baker S."/>
            <person name="Barry K."/>
            <person name="Bills G."/>
            <person name="Bluhm B."/>
            <person name="Cannon C."/>
            <person name="Castanera R."/>
            <person name="Culley D."/>
            <person name="Daum C."/>
            <person name="Ezra D."/>
            <person name="Gonzalez J."/>
            <person name="Henrissat B."/>
            <person name="Kuo A."/>
            <person name="Liang C."/>
            <person name="Lipzen A."/>
            <person name="Lutzoni F."/>
            <person name="Magnuson J."/>
            <person name="Mondo S."/>
            <person name="Nolan M."/>
            <person name="Ohm R."/>
            <person name="Pangilinan J."/>
            <person name="Park H.-J."/>
            <person name="Ramirez L."/>
            <person name="Alfaro M."/>
            <person name="Sun H."/>
            <person name="Tritt A."/>
            <person name="Yoshinaga Y."/>
            <person name="Zwiers L.-H."/>
            <person name="Turgeon B."/>
            <person name="Goodwin S."/>
            <person name="Spatafora J."/>
            <person name="Crous P."/>
            <person name="Grigoriev I."/>
        </authorList>
    </citation>
    <scope>NUCLEOTIDE SEQUENCE</scope>
    <source>
        <strain evidence="2">ATCC 74209</strain>
    </source>
</reference>
<keyword evidence="1" id="KW-1133">Transmembrane helix</keyword>
<keyword evidence="1" id="KW-0812">Transmembrane</keyword>
<comment type="caution">
    <text evidence="2">The sequence shown here is derived from an EMBL/GenBank/DDBJ whole genome shotgun (WGS) entry which is preliminary data.</text>
</comment>
<evidence type="ECO:0000256" key="1">
    <source>
        <dbReference type="SAM" id="Phobius"/>
    </source>
</evidence>
<evidence type="ECO:0000313" key="2">
    <source>
        <dbReference type="EMBL" id="KAF2197764.1"/>
    </source>
</evidence>
<sequence>MSTKRARLISSLSCSEQYWKQISAGAHRSPPLLRERRRLLAEARHAGTQTGKWLKHRTIEKVVVVIVHALHLFIFLLYNELQTSTVHNATW</sequence>
<protein>
    <submittedName>
        <fullName evidence="2">Uncharacterized protein</fullName>
    </submittedName>
</protein>
<feature type="transmembrane region" description="Helical" evidence="1">
    <location>
        <begin position="62"/>
        <end position="78"/>
    </location>
</feature>
<proteinExistence type="predicted"/>
<gene>
    <name evidence="2" type="ORF">GQ43DRAFT_190953</name>
</gene>
<evidence type="ECO:0000313" key="3">
    <source>
        <dbReference type="Proteomes" id="UP000799536"/>
    </source>
</evidence>
<name>A0A9P4JID7_9PLEO</name>
<organism evidence="2 3">
    <name type="scientific">Delitschia confertaspora ATCC 74209</name>
    <dbReference type="NCBI Taxonomy" id="1513339"/>
    <lineage>
        <taxon>Eukaryota</taxon>
        <taxon>Fungi</taxon>
        <taxon>Dikarya</taxon>
        <taxon>Ascomycota</taxon>
        <taxon>Pezizomycotina</taxon>
        <taxon>Dothideomycetes</taxon>
        <taxon>Pleosporomycetidae</taxon>
        <taxon>Pleosporales</taxon>
        <taxon>Delitschiaceae</taxon>
        <taxon>Delitschia</taxon>
    </lineage>
</organism>
<dbReference type="EMBL" id="ML994201">
    <property type="protein sequence ID" value="KAF2197764.1"/>
    <property type="molecule type" value="Genomic_DNA"/>
</dbReference>
<accession>A0A9P4JID7</accession>
<dbReference type="AlphaFoldDB" id="A0A9P4JID7"/>
<keyword evidence="1" id="KW-0472">Membrane</keyword>
<keyword evidence="3" id="KW-1185">Reference proteome</keyword>
<dbReference type="Proteomes" id="UP000799536">
    <property type="component" value="Unassembled WGS sequence"/>
</dbReference>